<dbReference type="PANTHER" id="PTHR43166:SF30">
    <property type="entry name" value="METHIONINE IMPORT ATP-BINDING PROTEIN METN"/>
    <property type="match status" value="1"/>
</dbReference>
<evidence type="ECO:0000256" key="2">
    <source>
        <dbReference type="ARBA" id="ARBA00022448"/>
    </source>
</evidence>
<evidence type="ECO:0000256" key="7">
    <source>
        <dbReference type="ARBA" id="ARBA00022970"/>
    </source>
</evidence>
<dbReference type="Pfam" id="PF09383">
    <property type="entry name" value="NIL"/>
    <property type="match status" value="1"/>
</dbReference>
<dbReference type="InterPro" id="IPR003593">
    <property type="entry name" value="AAA+_ATPase"/>
</dbReference>
<evidence type="ECO:0000313" key="10">
    <source>
        <dbReference type="EMBL" id="OLR65556.1"/>
    </source>
</evidence>
<dbReference type="InterPro" id="IPR018449">
    <property type="entry name" value="NIL_domain"/>
</dbReference>
<keyword evidence="11" id="KW-1185">Reference proteome</keyword>
<dbReference type="GO" id="GO:0005886">
    <property type="term" value="C:plasma membrane"/>
    <property type="evidence" value="ECO:0007669"/>
    <property type="project" value="UniProtKB-ARBA"/>
</dbReference>
<dbReference type="GO" id="GO:0005524">
    <property type="term" value="F:ATP binding"/>
    <property type="evidence" value="ECO:0007669"/>
    <property type="project" value="UniProtKB-KW"/>
</dbReference>
<keyword evidence="5 10" id="KW-0067">ATP-binding</keyword>
<dbReference type="EMBL" id="MJIH01000001">
    <property type="protein sequence ID" value="OLR65556.1"/>
    <property type="molecule type" value="Genomic_DNA"/>
</dbReference>
<evidence type="ECO:0000256" key="4">
    <source>
        <dbReference type="ARBA" id="ARBA00022741"/>
    </source>
</evidence>
<dbReference type="GO" id="GO:0016887">
    <property type="term" value="F:ATP hydrolysis activity"/>
    <property type="evidence" value="ECO:0007669"/>
    <property type="project" value="InterPro"/>
</dbReference>
<dbReference type="AlphaFoldDB" id="A0A1U7M1X8"/>
<evidence type="ECO:0000256" key="1">
    <source>
        <dbReference type="ARBA" id="ARBA00005417"/>
    </source>
</evidence>
<evidence type="ECO:0000256" key="5">
    <source>
        <dbReference type="ARBA" id="ARBA00022840"/>
    </source>
</evidence>
<reference evidence="10 11" key="1">
    <citation type="journal article" date="2016" name="Appl. Environ. Microbiol.">
        <title>Function and Phylogeny of Bacterial Butyryl Coenzyme A:Acetate Transferases and Their Diversity in the Proximal Colon of Swine.</title>
        <authorList>
            <person name="Trachsel J."/>
            <person name="Bayles D.O."/>
            <person name="Looft T."/>
            <person name="Levine U.Y."/>
            <person name="Allen H.K."/>
        </authorList>
    </citation>
    <scope>NUCLEOTIDE SEQUENCE [LARGE SCALE GENOMIC DNA]</scope>
    <source>
        <strain evidence="10 11">35-6-1</strain>
    </source>
</reference>
<dbReference type="SMART" id="SM00930">
    <property type="entry name" value="NIL"/>
    <property type="match status" value="1"/>
</dbReference>
<dbReference type="InterPro" id="IPR050086">
    <property type="entry name" value="MetN_ABC_transporter-like"/>
</dbReference>
<proteinExistence type="inferred from homology"/>
<name>A0A1U7M1X8_9FIRM</name>
<keyword evidence="8" id="KW-0472">Membrane</keyword>
<evidence type="ECO:0000259" key="9">
    <source>
        <dbReference type="PROSITE" id="PS50893"/>
    </source>
</evidence>
<dbReference type="InterPro" id="IPR003439">
    <property type="entry name" value="ABC_transporter-like_ATP-bd"/>
</dbReference>
<dbReference type="GO" id="GO:0006865">
    <property type="term" value="P:amino acid transport"/>
    <property type="evidence" value="ECO:0007669"/>
    <property type="project" value="UniProtKB-KW"/>
</dbReference>
<dbReference type="Pfam" id="PF00005">
    <property type="entry name" value="ABC_tran"/>
    <property type="match status" value="1"/>
</dbReference>
<dbReference type="CDD" id="cd03258">
    <property type="entry name" value="ABC_MetN_methionine_transporter"/>
    <property type="match status" value="1"/>
</dbReference>
<dbReference type="PANTHER" id="PTHR43166">
    <property type="entry name" value="AMINO ACID IMPORT ATP-BINDING PROTEIN"/>
    <property type="match status" value="1"/>
</dbReference>
<dbReference type="Gene3D" id="3.30.70.260">
    <property type="match status" value="1"/>
</dbReference>
<dbReference type="Proteomes" id="UP000187166">
    <property type="component" value="Unassembled WGS sequence"/>
</dbReference>
<accession>A0A1U7M1X8</accession>
<dbReference type="SUPFAM" id="SSF55021">
    <property type="entry name" value="ACT-like"/>
    <property type="match status" value="1"/>
</dbReference>
<protein>
    <submittedName>
        <fullName evidence="10">Methionine ABC transporter ATP-binding protein</fullName>
    </submittedName>
</protein>
<comment type="caution">
    <text evidence="10">The sequence shown here is derived from an EMBL/GenBank/DDBJ whole genome shotgun (WGS) entry which is preliminary data.</text>
</comment>
<keyword evidence="2" id="KW-0813">Transport</keyword>
<gene>
    <name evidence="10" type="ORF">BIV18_08555</name>
</gene>
<dbReference type="InterPro" id="IPR027417">
    <property type="entry name" value="P-loop_NTPase"/>
</dbReference>
<sequence>MIEVRNLVKEFKTEEGTFRAIDDISFKVKRGEIFGVIGLSGAGKSTLVRCINRLEEPTRGDILVDGKSIINLSEKELRSARKDMGMIFQHFNLFMQKTVAENIAYPLEISSKDKGEIEKRVEELLNFIDLREKKNSYPSELSGGQKQRVAIARAIATNPSILLSDEGTSALDPANTESVLNLLKKIVKEFNMTIVMITHQMEVAKEICDRIAVMQNGKIIEENETKELFRNPKSSVTRSFIKNLEDEVEEGYVNSDDYKGDVLRLSYADDNYDKPILSKCVKKFDIDVSILSGNINKLNISSVGYLTVQILGKEEERVKAIEYLRENNVSVEVL</sequence>
<feature type="domain" description="ABC transporter" evidence="9">
    <location>
        <begin position="2"/>
        <end position="241"/>
    </location>
</feature>
<dbReference type="InterPro" id="IPR041701">
    <property type="entry name" value="MetN_ABC"/>
</dbReference>
<organism evidence="10 11">
    <name type="scientific">Peptoniphilus porci</name>
    <dbReference type="NCBI Taxonomy" id="2652280"/>
    <lineage>
        <taxon>Bacteria</taxon>
        <taxon>Bacillati</taxon>
        <taxon>Bacillota</taxon>
        <taxon>Tissierellia</taxon>
        <taxon>Tissierellales</taxon>
        <taxon>Peptoniphilaceae</taxon>
        <taxon>Peptoniphilus</taxon>
    </lineage>
</organism>
<dbReference type="SMART" id="SM00382">
    <property type="entry name" value="AAA"/>
    <property type="match status" value="1"/>
</dbReference>
<keyword evidence="6" id="KW-1278">Translocase</keyword>
<dbReference type="InterPro" id="IPR045865">
    <property type="entry name" value="ACT-like_dom_sf"/>
</dbReference>
<dbReference type="InterPro" id="IPR017871">
    <property type="entry name" value="ABC_transporter-like_CS"/>
</dbReference>
<dbReference type="Gene3D" id="3.40.50.300">
    <property type="entry name" value="P-loop containing nucleotide triphosphate hydrolases"/>
    <property type="match status" value="1"/>
</dbReference>
<evidence type="ECO:0000256" key="8">
    <source>
        <dbReference type="ARBA" id="ARBA00023136"/>
    </source>
</evidence>
<comment type="similarity">
    <text evidence="1">Belongs to the ABC transporter superfamily.</text>
</comment>
<evidence type="ECO:0000313" key="11">
    <source>
        <dbReference type="Proteomes" id="UP000187166"/>
    </source>
</evidence>
<keyword evidence="7" id="KW-0029">Amino-acid transport</keyword>
<dbReference type="STRING" id="1465756.BIV18_08555"/>
<evidence type="ECO:0000256" key="6">
    <source>
        <dbReference type="ARBA" id="ARBA00022967"/>
    </source>
</evidence>
<dbReference type="PROSITE" id="PS00211">
    <property type="entry name" value="ABC_TRANSPORTER_1"/>
    <property type="match status" value="1"/>
</dbReference>
<evidence type="ECO:0000256" key="3">
    <source>
        <dbReference type="ARBA" id="ARBA00022475"/>
    </source>
</evidence>
<dbReference type="FunFam" id="3.40.50.300:FF:000056">
    <property type="entry name" value="Cell division ATP-binding protein FtsE"/>
    <property type="match status" value="1"/>
</dbReference>
<dbReference type="PROSITE" id="PS50893">
    <property type="entry name" value="ABC_TRANSPORTER_2"/>
    <property type="match status" value="1"/>
</dbReference>
<keyword evidence="4" id="KW-0547">Nucleotide-binding</keyword>
<keyword evidence="3" id="KW-1003">Cell membrane</keyword>
<dbReference type="SUPFAM" id="SSF52540">
    <property type="entry name" value="P-loop containing nucleoside triphosphate hydrolases"/>
    <property type="match status" value="1"/>
</dbReference>